<keyword evidence="3" id="KW-1185">Reference proteome</keyword>
<organism evidence="2 3">
    <name type="scientific">Liparis tanakae</name>
    <name type="common">Tanaka's snailfish</name>
    <dbReference type="NCBI Taxonomy" id="230148"/>
    <lineage>
        <taxon>Eukaryota</taxon>
        <taxon>Metazoa</taxon>
        <taxon>Chordata</taxon>
        <taxon>Craniata</taxon>
        <taxon>Vertebrata</taxon>
        <taxon>Euteleostomi</taxon>
        <taxon>Actinopterygii</taxon>
        <taxon>Neopterygii</taxon>
        <taxon>Teleostei</taxon>
        <taxon>Neoteleostei</taxon>
        <taxon>Acanthomorphata</taxon>
        <taxon>Eupercaria</taxon>
        <taxon>Perciformes</taxon>
        <taxon>Cottioidei</taxon>
        <taxon>Cottales</taxon>
        <taxon>Liparidae</taxon>
        <taxon>Liparis</taxon>
    </lineage>
</organism>
<dbReference type="OrthoDB" id="6159439at2759"/>
<gene>
    <name evidence="2" type="primary">BARHL1_1</name>
    <name evidence="2" type="ORF">EYF80_033962</name>
</gene>
<evidence type="ECO:0000313" key="2">
    <source>
        <dbReference type="EMBL" id="TNN55790.1"/>
    </source>
</evidence>
<dbReference type="InterPro" id="IPR001356">
    <property type="entry name" value="HD"/>
</dbReference>
<proteinExistence type="predicted"/>
<evidence type="ECO:0000256" key="1">
    <source>
        <dbReference type="SAM" id="MobiDB-lite"/>
    </source>
</evidence>
<keyword evidence="2" id="KW-0238">DNA-binding</keyword>
<evidence type="ECO:0000313" key="3">
    <source>
        <dbReference type="Proteomes" id="UP000314294"/>
    </source>
</evidence>
<dbReference type="Proteomes" id="UP000314294">
    <property type="component" value="Unassembled WGS sequence"/>
</dbReference>
<comment type="caution">
    <text evidence="2">The sequence shown here is derived from an EMBL/GenBank/DDBJ whole genome shotgun (WGS) entry which is preliminary data.</text>
</comment>
<feature type="region of interest" description="Disordered" evidence="1">
    <location>
        <begin position="85"/>
        <end position="134"/>
    </location>
</feature>
<dbReference type="CDD" id="cd00086">
    <property type="entry name" value="homeodomain"/>
    <property type="match status" value="1"/>
</dbReference>
<keyword evidence="2" id="KW-0371">Homeobox</keyword>
<accession>A0A4Z2GRB8</accession>
<protein>
    <submittedName>
        <fullName evidence="2">BarH-like 1 homeobox protein</fullName>
    </submittedName>
</protein>
<dbReference type="AlphaFoldDB" id="A0A4Z2GRB8"/>
<feature type="compositionally biased region" description="Pro residues" evidence="1">
    <location>
        <begin position="35"/>
        <end position="46"/>
    </location>
</feature>
<sequence length="203" mass="22355">MEVPASGFWSDFLLRLRAPGARLSGARAPEISPGGCPPTRPAPGREPGPRLRCALPPGLLQPRAASSSFLIRDILADCLPDPDLVYSDPGQPELESTRSGPEEDFQDLSVSGSDSETRVGGASERLKKNRKARTAFSDKQLARLERSFQKQKTKWKRQSAGLELLAEAGRMFLPTHFLFPQTRPTPDLYLYQSPPSRHPVLLP</sequence>
<dbReference type="Gene3D" id="1.10.10.60">
    <property type="entry name" value="Homeodomain-like"/>
    <property type="match status" value="1"/>
</dbReference>
<name>A0A4Z2GRB8_9TELE</name>
<feature type="region of interest" description="Disordered" evidence="1">
    <location>
        <begin position="24"/>
        <end position="49"/>
    </location>
</feature>
<reference evidence="2 3" key="1">
    <citation type="submission" date="2019-03" db="EMBL/GenBank/DDBJ databases">
        <title>First draft genome of Liparis tanakae, snailfish: a comprehensive survey of snailfish specific genes.</title>
        <authorList>
            <person name="Kim W."/>
            <person name="Song I."/>
            <person name="Jeong J.-H."/>
            <person name="Kim D."/>
            <person name="Kim S."/>
            <person name="Ryu S."/>
            <person name="Song J.Y."/>
            <person name="Lee S.K."/>
        </authorList>
    </citation>
    <scope>NUCLEOTIDE SEQUENCE [LARGE SCALE GENOMIC DNA]</scope>
    <source>
        <tissue evidence="2">Muscle</tissue>
    </source>
</reference>
<dbReference type="EMBL" id="SRLO01000445">
    <property type="protein sequence ID" value="TNN55790.1"/>
    <property type="molecule type" value="Genomic_DNA"/>
</dbReference>
<dbReference type="GO" id="GO:0003677">
    <property type="term" value="F:DNA binding"/>
    <property type="evidence" value="ECO:0007669"/>
    <property type="project" value="UniProtKB-KW"/>
</dbReference>